<organism evidence="1 2">
    <name type="scientific">Durusdinium trenchii</name>
    <dbReference type="NCBI Taxonomy" id="1381693"/>
    <lineage>
        <taxon>Eukaryota</taxon>
        <taxon>Sar</taxon>
        <taxon>Alveolata</taxon>
        <taxon>Dinophyceae</taxon>
        <taxon>Suessiales</taxon>
        <taxon>Symbiodiniaceae</taxon>
        <taxon>Durusdinium</taxon>
    </lineage>
</organism>
<proteinExistence type="predicted"/>
<dbReference type="EMBL" id="CAXAMM010002914">
    <property type="protein sequence ID" value="CAK8997868.1"/>
    <property type="molecule type" value="Genomic_DNA"/>
</dbReference>
<accession>A0ABP0I6F3</accession>
<sequence length="155" mass="17320">MFQHRTMKRPLDGNQVAALEDVRLPISTMLFTQGVPSDSPQEFHVDATWIYGQTPQMQDTSVRVVQCRSLKALRLLQVTSPLTYPGCGSQAWAGPLGAAVARHLDGVYCNGIVVLLAPDHLVIVDDDKQEGLRQQLISDMFTQRSIDARWTDFRP</sequence>
<evidence type="ECO:0000313" key="1">
    <source>
        <dbReference type="EMBL" id="CAK8997868.1"/>
    </source>
</evidence>
<keyword evidence="2" id="KW-1185">Reference proteome</keyword>
<evidence type="ECO:0000313" key="2">
    <source>
        <dbReference type="Proteomes" id="UP001642464"/>
    </source>
</evidence>
<dbReference type="Proteomes" id="UP001642464">
    <property type="component" value="Unassembled WGS sequence"/>
</dbReference>
<reference evidence="1 2" key="1">
    <citation type="submission" date="2024-02" db="EMBL/GenBank/DDBJ databases">
        <authorList>
            <person name="Chen Y."/>
            <person name="Shah S."/>
            <person name="Dougan E. K."/>
            <person name="Thang M."/>
            <person name="Chan C."/>
        </authorList>
    </citation>
    <scope>NUCLEOTIDE SEQUENCE [LARGE SCALE GENOMIC DNA]</scope>
</reference>
<name>A0ABP0I6F3_9DINO</name>
<gene>
    <name evidence="1" type="ORF">SCF082_LOCUS5379</name>
</gene>
<comment type="caution">
    <text evidence="1">The sequence shown here is derived from an EMBL/GenBank/DDBJ whole genome shotgun (WGS) entry which is preliminary data.</text>
</comment>
<protein>
    <submittedName>
        <fullName evidence="1">Uncharacterized protein</fullName>
    </submittedName>
</protein>